<keyword evidence="1" id="KW-0812">Transmembrane</keyword>
<keyword evidence="1" id="KW-0472">Membrane</keyword>
<feature type="transmembrane region" description="Helical" evidence="1">
    <location>
        <begin position="20"/>
        <end position="38"/>
    </location>
</feature>
<organism evidence="2 3">
    <name type="scientific">Candidatus Syntrophocurvum alkaliphilum</name>
    <dbReference type="NCBI Taxonomy" id="2293317"/>
    <lineage>
        <taxon>Bacteria</taxon>
        <taxon>Bacillati</taxon>
        <taxon>Bacillota</taxon>
        <taxon>Clostridia</taxon>
        <taxon>Eubacteriales</taxon>
        <taxon>Syntrophomonadaceae</taxon>
        <taxon>Candidatus Syntrophocurvum</taxon>
    </lineage>
</organism>
<dbReference type="EMBL" id="CP046457">
    <property type="protein sequence ID" value="QGU00693.1"/>
    <property type="molecule type" value="Genomic_DNA"/>
</dbReference>
<reference evidence="3" key="1">
    <citation type="journal article" date="2019" name="Microbiology">
        <title>Complete Genome Sequence of an Uncultured Bacterium of the Candidate Phylum Bipolaricaulota.</title>
        <authorList>
            <person name="Kadnikov V.V."/>
            <person name="Mardanov A.V."/>
            <person name="Beletsky A.V."/>
            <person name="Frank Y.A."/>
            <person name="Karnachuk O.V."/>
            <person name="Ravin N.V."/>
        </authorList>
    </citation>
    <scope>NUCLEOTIDE SEQUENCE [LARGE SCALE GENOMIC DNA]</scope>
</reference>
<gene>
    <name evidence="2" type="ORF">SYNTR_2099</name>
</gene>
<name>A0A6I6DHZ1_9FIRM</name>
<protein>
    <submittedName>
        <fullName evidence="2">Uncharacterized protein</fullName>
    </submittedName>
</protein>
<accession>A0A6I6DHZ1</accession>
<sequence>MTCITWQVYGETRRRKWEQIKIFELFCLFAFRVIILKIKSK</sequence>
<dbReference type="AlphaFoldDB" id="A0A6I6DHZ1"/>
<proteinExistence type="predicted"/>
<evidence type="ECO:0000256" key="1">
    <source>
        <dbReference type="SAM" id="Phobius"/>
    </source>
</evidence>
<keyword evidence="1" id="KW-1133">Transmembrane helix</keyword>
<evidence type="ECO:0000313" key="2">
    <source>
        <dbReference type="EMBL" id="QGU00693.1"/>
    </source>
</evidence>
<keyword evidence="3" id="KW-1185">Reference proteome</keyword>
<dbReference type="KEGG" id="salq:SYNTR_2099"/>
<dbReference type="Proteomes" id="UP000426444">
    <property type="component" value="Chromosome"/>
</dbReference>
<evidence type="ECO:0000313" key="3">
    <source>
        <dbReference type="Proteomes" id="UP000426444"/>
    </source>
</evidence>